<dbReference type="PANTHER" id="PTHR43849:SF2">
    <property type="entry name" value="BLL3936 PROTEIN"/>
    <property type="match status" value="1"/>
</dbReference>
<dbReference type="PANTHER" id="PTHR43849">
    <property type="entry name" value="BLL3936 PROTEIN"/>
    <property type="match status" value="1"/>
</dbReference>
<feature type="transmembrane region" description="Helical" evidence="1">
    <location>
        <begin position="508"/>
        <end position="529"/>
    </location>
</feature>
<sequence length="652" mass="70135">MKEKEHLDAQEILEKYDRENQFRTSIGKWAWIVTLLGVSLTVFHLYTGYFGTLPSQKQGAIHLGTALGIIYLLFPAKKGMHKVQKKVPWYDVVLAFTAMYVTYHKIFFFDSILKSRITGYTTIDIIISIIGILLVLEATRRTVGVPIVIVASITILYAIFGKHIPTTILSHPGFSVDRIAPNLWYQESGVFGTPVQISAKFIFLFLFFGVMLVHTKIGQFFNDLAFSLTGRFTGGTAKTAVVASALQGMVSGSSVGNTVASGSFTIPMMKKSGFTPEFAGATEASASTGGQIMPPIMGAAAFIMMEYLGVPYSTIMLAAMIPAVLYFTGIFIGTHFEAKRLKIFGLPKSQLPVFKDLMLKNGFMLLPVVVMIGTILSGFTPQRAALLGIGAVFIVSLVRKDTRLSIRKIFEVLEQGARVALPVIAAVATAGIIAGVVSMTGLGAKFASGIIALSSGHLILALFFTMIACIILGMGLPTTANYVVTATVAAPALINEFGLAPIAVHMFVFYFGIVADITPPVCLAAYAGAGIARGNPFKTGVIAVKLAIAAFIVPYIFIYNPILVLVDVTPLALIFAIATSLIGMAGISSAVVGFYARNSLMWERLALFAGGLMMIFPETISDFVGAAILLGIWFIQKQRKDDSGQIKPQISM</sequence>
<dbReference type="RefSeq" id="WP_191812585.1">
    <property type="nucleotide sequence ID" value="NZ_JACSPV010000015.1"/>
</dbReference>
<gene>
    <name evidence="3" type="ORF">H9631_10595</name>
</gene>
<feature type="domain" description="TRAP C4-dicarboxylate transport system permease DctM subunit" evidence="2">
    <location>
        <begin position="130"/>
        <end position="570"/>
    </location>
</feature>
<feature type="transmembrane region" description="Helical" evidence="1">
    <location>
        <begin position="357"/>
        <end position="376"/>
    </location>
</feature>
<evidence type="ECO:0000259" key="2">
    <source>
        <dbReference type="Pfam" id="PF06808"/>
    </source>
</evidence>
<accession>A0ABR8VL91</accession>
<feature type="transmembrane region" description="Helical" evidence="1">
    <location>
        <begin position="480"/>
        <end position="502"/>
    </location>
</feature>
<protein>
    <submittedName>
        <fullName evidence="3">TRAP transporter permease</fullName>
    </submittedName>
</protein>
<feature type="transmembrane region" description="Helical" evidence="1">
    <location>
        <begin position="118"/>
        <end position="136"/>
    </location>
</feature>
<feature type="transmembrane region" description="Helical" evidence="1">
    <location>
        <begin position="88"/>
        <end position="106"/>
    </location>
</feature>
<feature type="transmembrane region" description="Helical" evidence="1">
    <location>
        <begin position="59"/>
        <end position="76"/>
    </location>
</feature>
<keyword evidence="1" id="KW-0472">Membrane</keyword>
<feature type="transmembrane region" description="Helical" evidence="1">
    <location>
        <begin position="541"/>
        <end position="559"/>
    </location>
</feature>
<feature type="transmembrane region" description="Helical" evidence="1">
    <location>
        <begin position="143"/>
        <end position="160"/>
    </location>
</feature>
<reference evidence="3 4" key="1">
    <citation type="submission" date="2020-08" db="EMBL/GenBank/DDBJ databases">
        <title>A Genomic Blueprint of the Chicken Gut Microbiome.</title>
        <authorList>
            <person name="Gilroy R."/>
            <person name="Ravi A."/>
            <person name="Getino M."/>
            <person name="Pursley I."/>
            <person name="Horton D.L."/>
            <person name="Alikhan N.-F."/>
            <person name="Baker D."/>
            <person name="Gharbi K."/>
            <person name="Hall N."/>
            <person name="Watson M."/>
            <person name="Adriaenssens E.M."/>
            <person name="Foster-Nyarko E."/>
            <person name="Jarju S."/>
            <person name="Secka A."/>
            <person name="Antonio M."/>
            <person name="Oren A."/>
            <person name="Chaudhuri R."/>
            <person name="La Ragione R.M."/>
            <person name="Hildebrand F."/>
            <person name="Pallen M.J."/>
        </authorList>
    </citation>
    <scope>NUCLEOTIDE SEQUENCE [LARGE SCALE GENOMIC DNA]</scope>
    <source>
        <strain evidence="3 4">Sa1BUA2</strain>
    </source>
</reference>
<feature type="transmembrane region" description="Helical" evidence="1">
    <location>
        <begin position="571"/>
        <end position="595"/>
    </location>
</feature>
<comment type="caution">
    <text evidence="3">The sequence shown here is derived from an EMBL/GenBank/DDBJ whole genome shotgun (WGS) entry which is preliminary data.</text>
</comment>
<organism evidence="3 4">
    <name type="scientific">Bacillus norwichensis</name>
    <dbReference type="NCBI Taxonomy" id="2762217"/>
    <lineage>
        <taxon>Bacteria</taxon>
        <taxon>Bacillati</taxon>
        <taxon>Bacillota</taxon>
        <taxon>Bacilli</taxon>
        <taxon>Bacillales</taxon>
        <taxon>Bacillaceae</taxon>
        <taxon>Bacillus</taxon>
    </lineage>
</organism>
<dbReference type="Proteomes" id="UP000648182">
    <property type="component" value="Unassembled WGS sequence"/>
</dbReference>
<evidence type="ECO:0000256" key="1">
    <source>
        <dbReference type="SAM" id="Phobius"/>
    </source>
</evidence>
<name>A0ABR8VL91_9BACI</name>
<proteinExistence type="predicted"/>
<feature type="transmembrane region" description="Helical" evidence="1">
    <location>
        <begin position="419"/>
        <end position="444"/>
    </location>
</feature>
<feature type="transmembrane region" description="Helical" evidence="1">
    <location>
        <begin position="191"/>
        <end position="213"/>
    </location>
</feature>
<feature type="transmembrane region" description="Helical" evidence="1">
    <location>
        <begin position="315"/>
        <end position="336"/>
    </location>
</feature>
<feature type="transmembrane region" description="Helical" evidence="1">
    <location>
        <begin position="382"/>
        <end position="398"/>
    </location>
</feature>
<evidence type="ECO:0000313" key="4">
    <source>
        <dbReference type="Proteomes" id="UP000648182"/>
    </source>
</evidence>
<dbReference type="NCBIfam" id="TIGR02123">
    <property type="entry name" value="TRAP_fused"/>
    <property type="match status" value="1"/>
</dbReference>
<dbReference type="Pfam" id="PF06808">
    <property type="entry name" value="DctM"/>
    <property type="match status" value="1"/>
</dbReference>
<feature type="transmembrane region" description="Helical" evidence="1">
    <location>
        <begin position="450"/>
        <end position="473"/>
    </location>
</feature>
<evidence type="ECO:0000313" key="3">
    <source>
        <dbReference type="EMBL" id="MBD8005535.1"/>
    </source>
</evidence>
<dbReference type="InterPro" id="IPR011853">
    <property type="entry name" value="TRAP_DctM-Dct_fused"/>
</dbReference>
<keyword evidence="1" id="KW-0812">Transmembrane</keyword>
<feature type="transmembrane region" description="Helical" evidence="1">
    <location>
        <begin position="607"/>
        <end position="635"/>
    </location>
</feature>
<keyword evidence="4" id="KW-1185">Reference proteome</keyword>
<dbReference type="InterPro" id="IPR010656">
    <property type="entry name" value="DctM"/>
</dbReference>
<feature type="transmembrane region" description="Helical" evidence="1">
    <location>
        <begin position="29"/>
        <end position="47"/>
    </location>
</feature>
<dbReference type="EMBL" id="JACSPV010000015">
    <property type="protein sequence ID" value="MBD8005535.1"/>
    <property type="molecule type" value="Genomic_DNA"/>
</dbReference>
<keyword evidence="1" id="KW-1133">Transmembrane helix</keyword>